<reference evidence="3 4" key="1">
    <citation type="submission" date="2017-04" db="EMBL/GenBank/DDBJ databases">
        <authorList>
            <person name="Afonso C.L."/>
            <person name="Miller P.J."/>
            <person name="Scott M.A."/>
            <person name="Spackman E."/>
            <person name="Goraichik I."/>
            <person name="Dimitrov K.M."/>
            <person name="Suarez D.L."/>
            <person name="Swayne D.E."/>
        </authorList>
    </citation>
    <scope>NUCLEOTIDE SEQUENCE [LARGE SCALE GENOMIC DNA]</scope>
    <source>
        <strain evidence="3 4">CGMCC 1.10972</strain>
    </source>
</reference>
<protein>
    <submittedName>
        <fullName evidence="3">Uncharacterized conserved protein, circularly permuted ATPgrasp superfamily</fullName>
    </submittedName>
</protein>
<dbReference type="STRING" id="937218.SAMN06297251_11753"/>
<keyword evidence="4" id="KW-1185">Reference proteome</keyword>
<dbReference type="PANTHER" id="PTHR34595:SF2">
    <property type="entry name" value="BLR2978 PROTEIN"/>
    <property type="match status" value="1"/>
</dbReference>
<evidence type="ECO:0000313" key="4">
    <source>
        <dbReference type="Proteomes" id="UP000192656"/>
    </source>
</evidence>
<dbReference type="InterPro" id="IPR025841">
    <property type="entry name" value="CP_ATPgrasp_2"/>
</dbReference>
<dbReference type="InterPro" id="IPR007296">
    <property type="entry name" value="DUF403"/>
</dbReference>
<dbReference type="AlphaFoldDB" id="A0A1W2DSR4"/>
<name>A0A1W2DSR4_9HYPH</name>
<dbReference type="PANTHER" id="PTHR34595">
    <property type="entry name" value="BLR5612 PROTEIN"/>
    <property type="match status" value="1"/>
</dbReference>
<feature type="domain" description="DUF403" evidence="1">
    <location>
        <begin position="493"/>
        <end position="773"/>
    </location>
</feature>
<dbReference type="Proteomes" id="UP000192656">
    <property type="component" value="Unassembled WGS sequence"/>
</dbReference>
<organism evidence="3 4">
    <name type="scientific">Fulvimarina manganoxydans</name>
    <dbReference type="NCBI Taxonomy" id="937218"/>
    <lineage>
        <taxon>Bacteria</taxon>
        <taxon>Pseudomonadati</taxon>
        <taxon>Pseudomonadota</taxon>
        <taxon>Alphaproteobacteria</taxon>
        <taxon>Hyphomicrobiales</taxon>
        <taxon>Aurantimonadaceae</taxon>
        <taxon>Fulvimarina</taxon>
    </lineage>
</organism>
<dbReference type="EMBL" id="FWXR01000017">
    <property type="protein sequence ID" value="SMD00128.1"/>
    <property type="molecule type" value="Genomic_DNA"/>
</dbReference>
<accession>A0A1W2DSR4</accession>
<evidence type="ECO:0000259" key="1">
    <source>
        <dbReference type="Pfam" id="PF04168"/>
    </source>
</evidence>
<feature type="domain" description="Circularly permuted ATP-grasp type 2" evidence="2">
    <location>
        <begin position="67"/>
        <end position="444"/>
    </location>
</feature>
<sequence>MIGPGGVIKPHYRSVVEQLFGLSPAERVQRLQRARQYLSEAGVFHRVYAPTELSEETREWPLSHPALVIDPLEWSELSDGLVQRAEFLEKLAADIYGERRLVRDGILPSALVAQNPEFVHPLADQARPGEPLIRFIAVDLGRGPDGRWWVLGDRTQAPSGAGFVLENRVANQKAFPDIIRKMNVERLAPFFQRFREMLYELAGPDRTRLGLLSPGPHNETYFEHAYLARYLGLLLLEGGDLVVHGDEATVRTVSGFNPIHVLWRRLDSDFVDPLELFEGSRIGTPGLLRAVRAGKLTVVNAIGSGILETPAFLAFQRPMARALLGRDLDLPTVATWWCGQASERAYVEAHRERLQLAPAFPAAHGRSGRVPLPEGSETLLKHESRAVDLKTDGVRWVGREIAALSTAPVLVDESLAPRPVILRAFLCRDSEGWHVMPGGFARVADQRDARVISMQQGGGSIDVWIPSKGQEIRPVTLLSNRTTRFERRIPGALPARAADNLYWLGRYAERCEAAARLLRVYGARVDESSSAGAIEETLLALVRLFGVDADPANPGRGLLSLARQASETASRIRDRFSPDAWRALNEIVGLIMEAKAEDGEVELVGLTSSILTHLSGFAGLVHENMYQFTGWRFMQMGRCLERGFITATVTSRLIPDDDLRDGALEALLEFTDSRVTYRRRYSVDLSRETVLDLAVLDPLNPRSIAFQINTIRATLADLPDQNEAETLDTLTRRVSRLQVRLQTADAEEANQAFITRIAADLSDISNLLTARYLLSAPDGVKEGPAPE</sequence>
<dbReference type="Pfam" id="PF14403">
    <property type="entry name" value="CP_ATPgrasp_2"/>
    <property type="match status" value="1"/>
</dbReference>
<dbReference type="SUPFAM" id="SSF56059">
    <property type="entry name" value="Glutathione synthetase ATP-binding domain-like"/>
    <property type="match status" value="1"/>
</dbReference>
<gene>
    <name evidence="3" type="ORF">SAMN06297251_11753</name>
</gene>
<dbReference type="Pfam" id="PF04168">
    <property type="entry name" value="Alpha-E"/>
    <property type="match status" value="1"/>
</dbReference>
<evidence type="ECO:0000313" key="3">
    <source>
        <dbReference type="EMBL" id="SMD00128.1"/>
    </source>
</evidence>
<proteinExistence type="predicted"/>
<dbReference type="Gene3D" id="3.40.50.11290">
    <property type="match status" value="1"/>
</dbReference>
<dbReference type="InterPro" id="IPR051680">
    <property type="entry name" value="ATP-dep_Glu-Cys_Ligase-2"/>
</dbReference>
<evidence type="ECO:0000259" key="2">
    <source>
        <dbReference type="Pfam" id="PF14403"/>
    </source>
</evidence>